<evidence type="ECO:0000259" key="2">
    <source>
        <dbReference type="Pfam" id="PF26647"/>
    </source>
</evidence>
<accession>A0A6A7BM21</accession>
<gene>
    <name evidence="4" type="ORF">T440DRAFT_663</name>
</gene>
<protein>
    <recommendedName>
        <fullName evidence="6">F-box domain-containing protein</fullName>
    </recommendedName>
</protein>
<dbReference type="OrthoDB" id="5600002at2759"/>
<evidence type="ECO:0000313" key="4">
    <source>
        <dbReference type="EMBL" id="KAF2856486.1"/>
    </source>
</evidence>
<dbReference type="InterPro" id="IPR038883">
    <property type="entry name" value="AN11006-like"/>
</dbReference>
<feature type="domain" description="Probable treble clef zinc finger fungi" evidence="3">
    <location>
        <begin position="141"/>
        <end position="174"/>
    </location>
</feature>
<feature type="region of interest" description="Disordered" evidence="1">
    <location>
        <begin position="1"/>
        <end position="103"/>
    </location>
</feature>
<feature type="compositionally biased region" description="Polar residues" evidence="1">
    <location>
        <begin position="828"/>
        <end position="838"/>
    </location>
</feature>
<sequence>MCPFPLSSSFMSEPHDTIGNSHTNSSRRHDADFRRHPAPSPYPPVGGIAPTTTAEPHDGVKTEDSPDIEQSVTSVEPWPFPSTLAAPVDPIDPEGLLKRCSGRNKKSKQRCSAAIGKKAQQNTHPIFLPTCSAHRDQQTLAGWCQFKKPSGERCGRIFGWTPPYFELCHEHEGQSDSPSYFLRLPLEIRHEIYRYLLPTKPIGSSTAALHLQSPDIDSIVRYGTPMISESRYSSHSSTTSARAPSDQLFYSVFPLPFLDLVLVNRQICREAQDLLFSIATFTLDVRKDGTFMCGRRLLEPRRADGSSHFGPDDADCEKQRFLNTFNWSAVKNYRVDILLENWSNSRCTHSNQSWDEEVEIYDIRDYVSVVVSGILAKSKNLCKLSVRLCLAAFQWSWSEEMTLANTKLIVGPFERLRNVRQPRLVDIYQGVPPHNQMMQIRRIPRSRLFGQLCSVPTIPTTSPVFVCGSPGFDAYAADWKRWISSCSPSPLTQRAPIKEMFTSFKDFYTTLSVPVPQITQQYGRLAFLHRARVARELEDVESFRVLRNELIQYWYRHLELEEQKKNLMNQKLSTMLDCDVYPDHEWHASLSPESGESSASSSASASASASASNSKSGSGTLASPINLDSATMAIEGIPMTANPRTSGPNGLIIPSRYAPYLHAQQQQQWQNWQQNSQHQQLARQQFMTQKMDACQRLMAADSVRLSHTNFAQSAPEMRNMFTRDYTQNTAYPSSSHPADDTAVSTFINFTPYNGQEDYVSREKRIKDEDEEDEDEDAHDNGLSAYTASSLQNHNHATGFANGMSHDSEPARKRRRVDSRIGGVEEGESSASIFGNENANHGGRGEGGNWYVGKGKGRMVECEDGG</sequence>
<dbReference type="InterPro" id="IPR058251">
    <property type="entry name" value="zf_Tbcl_3"/>
</dbReference>
<name>A0A6A7BM21_9PLEO</name>
<feature type="region of interest" description="Disordered" evidence="1">
    <location>
        <begin position="794"/>
        <end position="855"/>
    </location>
</feature>
<reference evidence="4" key="1">
    <citation type="submission" date="2020-01" db="EMBL/GenBank/DDBJ databases">
        <authorList>
            <consortium name="DOE Joint Genome Institute"/>
            <person name="Haridas S."/>
            <person name="Albert R."/>
            <person name="Binder M."/>
            <person name="Bloem J."/>
            <person name="Labutti K."/>
            <person name="Salamov A."/>
            <person name="Andreopoulos B."/>
            <person name="Baker S.E."/>
            <person name="Barry K."/>
            <person name="Bills G."/>
            <person name="Bluhm B.H."/>
            <person name="Cannon C."/>
            <person name="Castanera R."/>
            <person name="Culley D.E."/>
            <person name="Daum C."/>
            <person name="Ezra D."/>
            <person name="Gonzalez J.B."/>
            <person name="Henrissat B."/>
            <person name="Kuo A."/>
            <person name="Liang C."/>
            <person name="Lipzen A."/>
            <person name="Lutzoni F."/>
            <person name="Magnuson J."/>
            <person name="Mondo S."/>
            <person name="Nolan M."/>
            <person name="Ohm R."/>
            <person name="Pangilinan J."/>
            <person name="Park H.-J."/>
            <person name="Ramirez L."/>
            <person name="Alfaro M."/>
            <person name="Sun H."/>
            <person name="Tritt A."/>
            <person name="Yoshinaga Y."/>
            <person name="Zwiers L.-H."/>
            <person name="Turgeon B.G."/>
            <person name="Goodwin S.B."/>
            <person name="Spatafora J.W."/>
            <person name="Crous P.W."/>
            <person name="Grigoriev I.V."/>
        </authorList>
    </citation>
    <scope>NUCLEOTIDE SEQUENCE</scope>
    <source>
        <strain evidence="4">IPT5</strain>
    </source>
</reference>
<proteinExistence type="predicted"/>
<organism evidence="4 5">
    <name type="scientific">Plenodomus tracheiphilus IPT5</name>
    <dbReference type="NCBI Taxonomy" id="1408161"/>
    <lineage>
        <taxon>Eukaryota</taxon>
        <taxon>Fungi</taxon>
        <taxon>Dikarya</taxon>
        <taxon>Ascomycota</taxon>
        <taxon>Pezizomycotina</taxon>
        <taxon>Dothideomycetes</taxon>
        <taxon>Pleosporomycetidae</taxon>
        <taxon>Pleosporales</taxon>
        <taxon>Pleosporineae</taxon>
        <taxon>Leptosphaeriaceae</taxon>
        <taxon>Plenodomus</taxon>
    </lineage>
</organism>
<dbReference type="Pfam" id="PF26647">
    <property type="entry name" value="zf_Tbcl_3"/>
    <property type="match status" value="1"/>
</dbReference>
<dbReference type="InterPro" id="IPR058252">
    <property type="entry name" value="zf_Tbcl_4"/>
</dbReference>
<dbReference type="AlphaFoldDB" id="A0A6A7BM21"/>
<feature type="compositionally biased region" description="Basic and acidic residues" evidence="1">
    <location>
        <begin position="55"/>
        <end position="64"/>
    </location>
</feature>
<evidence type="ECO:0008006" key="6">
    <source>
        <dbReference type="Google" id="ProtNLM"/>
    </source>
</evidence>
<dbReference type="PANTHER" id="PTHR42085">
    <property type="entry name" value="F-BOX DOMAIN-CONTAINING PROTEIN"/>
    <property type="match status" value="1"/>
</dbReference>
<dbReference type="Pfam" id="PF26648">
    <property type="entry name" value="zf_Tbcl_4"/>
    <property type="match status" value="1"/>
</dbReference>
<evidence type="ECO:0000313" key="5">
    <source>
        <dbReference type="Proteomes" id="UP000799423"/>
    </source>
</evidence>
<dbReference type="EMBL" id="MU006288">
    <property type="protein sequence ID" value="KAF2856486.1"/>
    <property type="molecule type" value="Genomic_DNA"/>
</dbReference>
<evidence type="ECO:0000256" key="1">
    <source>
        <dbReference type="SAM" id="MobiDB-lite"/>
    </source>
</evidence>
<feature type="compositionally biased region" description="Polar residues" evidence="1">
    <location>
        <begin position="1"/>
        <end position="11"/>
    </location>
</feature>
<feature type="domain" description="Probable treble clef zinc finger" evidence="2">
    <location>
        <begin position="96"/>
        <end position="139"/>
    </location>
</feature>
<dbReference type="Proteomes" id="UP000799423">
    <property type="component" value="Unassembled WGS sequence"/>
</dbReference>
<keyword evidence="5" id="KW-1185">Reference proteome</keyword>
<dbReference type="PANTHER" id="PTHR42085:SF1">
    <property type="entry name" value="F-BOX DOMAIN-CONTAINING PROTEIN"/>
    <property type="match status" value="1"/>
</dbReference>
<evidence type="ECO:0000259" key="3">
    <source>
        <dbReference type="Pfam" id="PF26648"/>
    </source>
</evidence>